<dbReference type="OrthoDB" id="7349713at2"/>
<keyword evidence="2" id="KW-0812">Transmembrane</keyword>
<keyword evidence="2" id="KW-0472">Membrane</keyword>
<evidence type="ECO:0000259" key="3">
    <source>
        <dbReference type="Pfam" id="PF07811"/>
    </source>
</evidence>
<comment type="caution">
    <text evidence="4">The sequence shown here is derived from an EMBL/GenBank/DDBJ whole genome shotgun (WGS) entry which is preliminary data.</text>
</comment>
<feature type="compositionally biased region" description="Basic and acidic residues" evidence="1">
    <location>
        <begin position="1"/>
        <end position="18"/>
    </location>
</feature>
<organism evidence="4 5">
    <name type="scientific">Tepidamorphus gemmatus</name>
    <dbReference type="NCBI Taxonomy" id="747076"/>
    <lineage>
        <taxon>Bacteria</taxon>
        <taxon>Pseudomonadati</taxon>
        <taxon>Pseudomonadota</taxon>
        <taxon>Alphaproteobacteria</taxon>
        <taxon>Hyphomicrobiales</taxon>
        <taxon>Tepidamorphaceae</taxon>
        <taxon>Tepidamorphus</taxon>
    </lineage>
</organism>
<evidence type="ECO:0000256" key="2">
    <source>
        <dbReference type="SAM" id="Phobius"/>
    </source>
</evidence>
<evidence type="ECO:0000313" key="4">
    <source>
        <dbReference type="EMBL" id="TCT07231.1"/>
    </source>
</evidence>
<accession>A0A4R3M249</accession>
<protein>
    <submittedName>
        <fullName evidence="4">Flp pilus assembly protein TadG</fullName>
    </submittedName>
</protein>
<feature type="domain" description="TadE-like" evidence="3">
    <location>
        <begin position="31"/>
        <end position="73"/>
    </location>
</feature>
<gene>
    <name evidence="4" type="ORF">EDC22_11078</name>
</gene>
<reference evidence="4 5" key="1">
    <citation type="submission" date="2019-03" db="EMBL/GenBank/DDBJ databases">
        <title>Genomic Encyclopedia of Type Strains, Phase IV (KMG-IV): sequencing the most valuable type-strain genomes for metagenomic binning, comparative biology and taxonomic classification.</title>
        <authorList>
            <person name="Goeker M."/>
        </authorList>
    </citation>
    <scope>NUCLEOTIDE SEQUENCE [LARGE SCALE GENOMIC DNA]</scope>
    <source>
        <strain evidence="4 5">DSM 19345</strain>
    </source>
</reference>
<dbReference type="AlphaFoldDB" id="A0A4R3M249"/>
<sequence length="188" mass="20483">MGTEQLHIRKGPDGDGRRGRGLRPFGRNEEGVTAVEFALVAAPFFALVFAILETALVFFAGQVMETAVADAARLIRTGQAQAQKFDGPAFKREVCARILGLFNCESGLMLDVRTYQSFNDVDFARPVDDNGNLVPNFVYQPGAGGDIVVVRAFYEWPTIVPTLGLDLANLANGKRLLSAAVTFRNEPF</sequence>
<proteinExistence type="predicted"/>
<dbReference type="RefSeq" id="WP_132807442.1">
    <property type="nucleotide sequence ID" value="NZ_SMAK01000010.1"/>
</dbReference>
<evidence type="ECO:0000313" key="5">
    <source>
        <dbReference type="Proteomes" id="UP000295678"/>
    </source>
</evidence>
<dbReference type="Pfam" id="PF07811">
    <property type="entry name" value="TadE"/>
    <property type="match status" value="1"/>
</dbReference>
<evidence type="ECO:0000256" key="1">
    <source>
        <dbReference type="SAM" id="MobiDB-lite"/>
    </source>
</evidence>
<feature type="transmembrane region" description="Helical" evidence="2">
    <location>
        <begin position="37"/>
        <end position="59"/>
    </location>
</feature>
<dbReference type="InterPro" id="IPR012495">
    <property type="entry name" value="TadE-like_dom"/>
</dbReference>
<feature type="region of interest" description="Disordered" evidence="1">
    <location>
        <begin position="1"/>
        <end position="23"/>
    </location>
</feature>
<keyword evidence="2" id="KW-1133">Transmembrane helix</keyword>
<keyword evidence="5" id="KW-1185">Reference proteome</keyword>
<dbReference type="EMBL" id="SMAK01000010">
    <property type="protein sequence ID" value="TCT07231.1"/>
    <property type="molecule type" value="Genomic_DNA"/>
</dbReference>
<name>A0A4R3M249_9HYPH</name>
<dbReference type="Proteomes" id="UP000295678">
    <property type="component" value="Unassembled WGS sequence"/>
</dbReference>